<dbReference type="InterPro" id="IPR011250">
    <property type="entry name" value="OMP/PagP_B-barrel"/>
</dbReference>
<evidence type="ECO:0000256" key="1">
    <source>
        <dbReference type="SAM" id="SignalP"/>
    </source>
</evidence>
<evidence type="ECO:0000313" key="2">
    <source>
        <dbReference type="EMBL" id="TQF16003.1"/>
    </source>
</evidence>
<organism evidence="2 3">
    <name type="scientific">Myxococcus llanfairpwllgwyngyllgogerychwyrndrobwllllantysiliogogogochensis</name>
    <dbReference type="NCBI Taxonomy" id="2590453"/>
    <lineage>
        <taxon>Bacteria</taxon>
        <taxon>Pseudomonadati</taxon>
        <taxon>Myxococcota</taxon>
        <taxon>Myxococcia</taxon>
        <taxon>Myxococcales</taxon>
        <taxon>Cystobacterineae</taxon>
        <taxon>Myxococcaceae</taxon>
        <taxon>Myxococcus</taxon>
    </lineage>
</organism>
<dbReference type="Proteomes" id="UP000315369">
    <property type="component" value="Unassembled WGS sequence"/>
</dbReference>
<feature type="signal peptide" evidence="1">
    <location>
        <begin position="1"/>
        <end position="22"/>
    </location>
</feature>
<feature type="chain" id="PRO_5021749072" evidence="1">
    <location>
        <begin position="23"/>
        <end position="238"/>
    </location>
</feature>
<dbReference type="SUPFAM" id="SSF56925">
    <property type="entry name" value="OMPA-like"/>
    <property type="match status" value="1"/>
</dbReference>
<protein>
    <submittedName>
        <fullName evidence="2">Porin family protein</fullName>
    </submittedName>
</protein>
<dbReference type="AlphaFoldDB" id="A0A540X425"/>
<keyword evidence="3" id="KW-1185">Reference proteome</keyword>
<name>A0A540X425_9BACT</name>
<dbReference type="OrthoDB" id="5381819at2"/>
<reference evidence="2 3" key="1">
    <citation type="submission" date="2019-06" db="EMBL/GenBank/DDBJ databases">
        <authorList>
            <person name="Livingstone P."/>
            <person name="Whitworth D."/>
        </authorList>
    </citation>
    <scope>NUCLEOTIDE SEQUENCE [LARGE SCALE GENOMIC DNA]</scope>
    <source>
        <strain evidence="2 3">AM401</strain>
    </source>
</reference>
<dbReference type="Gene3D" id="2.40.160.20">
    <property type="match status" value="1"/>
</dbReference>
<keyword evidence="1" id="KW-0732">Signal</keyword>
<dbReference type="EMBL" id="VIFM01000031">
    <property type="protein sequence ID" value="TQF16003.1"/>
    <property type="molecule type" value="Genomic_DNA"/>
</dbReference>
<accession>A0A540X425</accession>
<gene>
    <name evidence="2" type="ORF">FJV41_10555</name>
</gene>
<proteinExistence type="predicted"/>
<dbReference type="RefSeq" id="WP_141642313.1">
    <property type="nucleotide sequence ID" value="NZ_VIFM01000031.1"/>
</dbReference>
<comment type="caution">
    <text evidence="2">The sequence shown here is derived from an EMBL/GenBank/DDBJ whole genome shotgun (WGS) entry which is preliminary data.</text>
</comment>
<sequence>MSRFFVMSLMLTTLLTAPPALGGALRQAAESKEDFIEQEPPVAGSFTFNLGVGVVFPLFETNSRFKEGWGFLLGAGYHLTERISLHAEYQYSDYDVKEGLLADTSLSGDHIMQYGDLNLLIGVAPKGRLGLYITGGPGLYYRKVELTQFAGAALVPVCDPWLLFCTSDVVPVDTVIGSRSTTDFGLNGGVGVSYRVYGPMRVYLEARYHYIFGPEYDTPTGSRRANGQYLPINLGVRF</sequence>
<evidence type="ECO:0000313" key="3">
    <source>
        <dbReference type="Proteomes" id="UP000315369"/>
    </source>
</evidence>